<dbReference type="GO" id="GO:0035091">
    <property type="term" value="F:phosphatidylinositol binding"/>
    <property type="evidence" value="ECO:0007669"/>
    <property type="project" value="InterPro"/>
</dbReference>
<keyword evidence="5" id="KW-1185">Reference proteome</keyword>
<dbReference type="Gene3D" id="3.30.1520.10">
    <property type="entry name" value="Phox-like domain"/>
    <property type="match status" value="1"/>
</dbReference>
<dbReference type="Proteomes" id="UP000242188">
    <property type="component" value="Unassembled WGS sequence"/>
</dbReference>
<dbReference type="InterPro" id="IPR036871">
    <property type="entry name" value="PX_dom_sf"/>
</dbReference>
<dbReference type="PANTHER" id="PTHR16195">
    <property type="entry name" value="ZINC FINGER CCHC DOMAIN CONTAINING PROTEIN"/>
    <property type="match status" value="1"/>
</dbReference>
<feature type="region of interest" description="Disordered" evidence="1">
    <location>
        <begin position="417"/>
        <end position="450"/>
    </location>
</feature>
<feature type="compositionally biased region" description="Low complexity" evidence="1">
    <location>
        <begin position="428"/>
        <end position="444"/>
    </location>
</feature>
<dbReference type="InterPro" id="IPR057327">
    <property type="entry name" value="Vts1_dom"/>
</dbReference>
<dbReference type="PANTHER" id="PTHR16195:SF16">
    <property type="entry name" value="ZINC FINGER CCHC DOMAIN-CONTAINING PROTEIN 14"/>
    <property type="match status" value="1"/>
</dbReference>
<comment type="caution">
    <text evidence="4">The sequence shown here is derived from an EMBL/GenBank/DDBJ whole genome shotgun (WGS) entry which is preliminary data.</text>
</comment>
<evidence type="ECO:0000256" key="1">
    <source>
        <dbReference type="SAM" id="MobiDB-lite"/>
    </source>
</evidence>
<feature type="compositionally biased region" description="Basic and acidic residues" evidence="1">
    <location>
        <begin position="619"/>
        <end position="632"/>
    </location>
</feature>
<feature type="region of interest" description="Disordered" evidence="1">
    <location>
        <begin position="1000"/>
        <end position="1024"/>
    </location>
</feature>
<dbReference type="EMBL" id="NEDP02005575">
    <property type="protein sequence ID" value="OWF37987.1"/>
    <property type="molecule type" value="Genomic_DNA"/>
</dbReference>
<evidence type="ECO:0000313" key="4">
    <source>
        <dbReference type="EMBL" id="OWF37987.1"/>
    </source>
</evidence>
<dbReference type="Pfam" id="PF25479">
    <property type="entry name" value="Vts1"/>
    <property type="match status" value="1"/>
</dbReference>
<accession>A0A210PNE0</accession>
<evidence type="ECO:0000313" key="5">
    <source>
        <dbReference type="Proteomes" id="UP000242188"/>
    </source>
</evidence>
<evidence type="ECO:0000259" key="3">
    <source>
        <dbReference type="Pfam" id="PF26034"/>
    </source>
</evidence>
<gene>
    <name evidence="4" type="ORF">KP79_PYT14307</name>
</gene>
<feature type="domain" description="SMAUG/ZCCHC2-like PHAT" evidence="3">
    <location>
        <begin position="55"/>
        <end position="151"/>
    </location>
</feature>
<dbReference type="SUPFAM" id="SSF64268">
    <property type="entry name" value="PX domain"/>
    <property type="match status" value="1"/>
</dbReference>
<proteinExistence type="predicted"/>
<dbReference type="STRING" id="6573.A0A210PNE0"/>
<evidence type="ECO:0000259" key="2">
    <source>
        <dbReference type="Pfam" id="PF25479"/>
    </source>
</evidence>
<organism evidence="4 5">
    <name type="scientific">Mizuhopecten yessoensis</name>
    <name type="common">Japanese scallop</name>
    <name type="synonym">Patinopecten yessoensis</name>
    <dbReference type="NCBI Taxonomy" id="6573"/>
    <lineage>
        <taxon>Eukaryota</taxon>
        <taxon>Metazoa</taxon>
        <taxon>Spiralia</taxon>
        <taxon>Lophotrochozoa</taxon>
        <taxon>Mollusca</taxon>
        <taxon>Bivalvia</taxon>
        <taxon>Autobranchia</taxon>
        <taxon>Pteriomorphia</taxon>
        <taxon>Pectinida</taxon>
        <taxon>Pectinoidea</taxon>
        <taxon>Pectinidae</taxon>
        <taxon>Mizuhopecten</taxon>
    </lineage>
</organism>
<name>A0A210PNE0_MIZYE</name>
<dbReference type="AlphaFoldDB" id="A0A210PNE0"/>
<dbReference type="InterPro" id="IPR042344">
    <property type="entry name" value="ZCCHC14"/>
</dbReference>
<dbReference type="InterPro" id="IPR058599">
    <property type="entry name" value="PHAT_Smg/ZCCHC2-like"/>
</dbReference>
<feature type="compositionally biased region" description="Polar residues" evidence="1">
    <location>
        <begin position="1010"/>
        <end position="1020"/>
    </location>
</feature>
<protein>
    <submittedName>
        <fullName evidence="4">Zinc finger CCHC domain-containing protein 2</fullName>
    </submittedName>
</protein>
<dbReference type="OrthoDB" id="6361509at2759"/>
<dbReference type="Pfam" id="PF26034">
    <property type="entry name" value="PHAT_SMAUG"/>
    <property type="match status" value="1"/>
</dbReference>
<feature type="region of interest" description="Disordered" evidence="1">
    <location>
        <begin position="569"/>
        <end position="646"/>
    </location>
</feature>
<reference evidence="4 5" key="1">
    <citation type="journal article" date="2017" name="Nat. Ecol. Evol.">
        <title>Scallop genome provides insights into evolution of bilaterian karyotype and development.</title>
        <authorList>
            <person name="Wang S."/>
            <person name="Zhang J."/>
            <person name="Jiao W."/>
            <person name="Li J."/>
            <person name="Xun X."/>
            <person name="Sun Y."/>
            <person name="Guo X."/>
            <person name="Huan P."/>
            <person name="Dong B."/>
            <person name="Zhang L."/>
            <person name="Hu X."/>
            <person name="Sun X."/>
            <person name="Wang J."/>
            <person name="Zhao C."/>
            <person name="Wang Y."/>
            <person name="Wang D."/>
            <person name="Huang X."/>
            <person name="Wang R."/>
            <person name="Lv J."/>
            <person name="Li Y."/>
            <person name="Zhang Z."/>
            <person name="Liu B."/>
            <person name="Lu W."/>
            <person name="Hui Y."/>
            <person name="Liang J."/>
            <person name="Zhou Z."/>
            <person name="Hou R."/>
            <person name="Li X."/>
            <person name="Liu Y."/>
            <person name="Li H."/>
            <person name="Ning X."/>
            <person name="Lin Y."/>
            <person name="Zhao L."/>
            <person name="Xing Q."/>
            <person name="Dou J."/>
            <person name="Li Y."/>
            <person name="Mao J."/>
            <person name="Guo H."/>
            <person name="Dou H."/>
            <person name="Li T."/>
            <person name="Mu C."/>
            <person name="Jiang W."/>
            <person name="Fu Q."/>
            <person name="Fu X."/>
            <person name="Miao Y."/>
            <person name="Liu J."/>
            <person name="Yu Q."/>
            <person name="Li R."/>
            <person name="Liao H."/>
            <person name="Li X."/>
            <person name="Kong Y."/>
            <person name="Jiang Z."/>
            <person name="Chourrout D."/>
            <person name="Li R."/>
            <person name="Bao Z."/>
        </authorList>
    </citation>
    <scope>NUCLEOTIDE SEQUENCE [LARGE SCALE GENOMIC DNA]</scope>
    <source>
        <strain evidence="4 5">PY_sf001</strain>
    </source>
</reference>
<sequence>MVCKEFEELCGKFGSLSPHKRIDIMCGMLRMCLPPELRFIGSVVEDLAKKDYHFLREHEIRANSQEKLSEIKHNDPHALANNMALSLALLHSWNASCANIIFEILTSNLKSAFDVTWASDTATRDVILLVLMMAKNHPAFTFYQKTVIGEHNERQNILLTSNIETEASAATSTSTTSTVAMATGHMLQGPMIPRACNCSTTPPVNSSPPIPAPSPHKHKVHICNIDVKQDKGHRRHDRKHEYRLQVTWSNGETSTVSKTYQELREFQAKLVKEFSAEASAHKLEKKLPFLGNASSGTREDIISYTKQLTQQSQSILECDLVKQFFQQGCNTASTSPPSPAGSACPPAECPVKAVPNPISRNVSEATESVISNHHPAQPLVIHNSHLPQTMDNVDVTGMSCVPLKGQVSNKPVMSIQRPMGLASPHPSPQSSNGASPSNSRSNSPGDTNHNPELALIQFLLSKLNLQKHRNYLEKYTSEQLCVMKIEDLIQIGLSKEEALKLKAEAELIYREKMSHPPNGLIEGPLGPRCHPSPPMVMPFPHQLPVHPQGGALAQPPLYPHMFIYSAFPPGPPGLTQTRDSSPTGSDYSSPSPSPRPQKKGTAILMPNSVPRNSDSSSDDNEKDKLAGMETGRHPSQHQVPSPMGLEDPNSVPLLPGVPNPMFVHGEGPPVPPMGSGYQSDPTPSAFLPRVPSMINRPNYKAQPAHTNHNIPTKHVISMPPEALKRNGPFAGIPIGMAPHIPRSDGQTITTSVMTAANSSANSGFNFMDPNKHNFNWMPVPQVPGYQIRSPLINGNQRGFTCNVTNATSITMATQPVSCAAIHPGHPANSLKNSNSHGQLSVEAGCGPQENIHSVAPMVQNSSPSPAATTGCTGSHIMHAATSQASTTCSSATCSSCGSPCGHAYPATYPYHTNSLPHPLTHAPFWHMSPHFSTSNGLVPQMLRYPGIPYHIPQPNNFPNGLTPDILSLNNHPFISHGVPTPFMAQRGSSGYYPYHTLVRQPSREEKSRKASCSNCGSPDHNSAECRENSMEHYVGHFRLNYEPKSNSD</sequence>
<feature type="domain" description="RNA-binding protein vts1-like alpha-helical" evidence="2">
    <location>
        <begin position="9"/>
        <end position="50"/>
    </location>
</feature>
<feature type="compositionally biased region" description="Low complexity" evidence="1">
    <location>
        <begin position="580"/>
        <end position="590"/>
    </location>
</feature>